<dbReference type="EMBL" id="JAZHOU010000002">
    <property type="protein sequence ID" value="MEF3078594.1"/>
    <property type="molecule type" value="Genomic_DNA"/>
</dbReference>
<dbReference type="RefSeq" id="WP_331809380.1">
    <property type="nucleotide sequence ID" value="NZ_JAZHOU010000002.1"/>
</dbReference>
<sequence>MNKEEIIKRVNDIIDKRGFSTSIQQSEKLTSASYSLNTNYKLEISNYEIFDDNKYSFKVNSIQDVGEIWLELTKNNDVDIERIMKDAVQKSNIDLDKELFLILNIQ</sequence>
<protein>
    <recommendedName>
        <fullName evidence="3">DUF1257 domain-containing protein</fullName>
    </recommendedName>
</protein>
<organism evidence="1 2">
    <name type="scientific">Winogradskyella poriferorum</name>
    <dbReference type="NCBI Taxonomy" id="307627"/>
    <lineage>
        <taxon>Bacteria</taxon>
        <taxon>Pseudomonadati</taxon>
        <taxon>Bacteroidota</taxon>
        <taxon>Flavobacteriia</taxon>
        <taxon>Flavobacteriales</taxon>
        <taxon>Flavobacteriaceae</taxon>
        <taxon>Winogradskyella</taxon>
    </lineage>
</organism>
<proteinExistence type="predicted"/>
<dbReference type="Proteomes" id="UP001356704">
    <property type="component" value="Unassembled WGS sequence"/>
</dbReference>
<name>A0ABU7W649_9FLAO</name>
<keyword evidence="2" id="KW-1185">Reference proteome</keyword>
<comment type="caution">
    <text evidence="1">The sequence shown here is derived from an EMBL/GenBank/DDBJ whole genome shotgun (WGS) entry which is preliminary data.</text>
</comment>
<reference evidence="1 2" key="1">
    <citation type="submission" date="2024-02" db="EMBL/GenBank/DDBJ databases">
        <title>Winogradskyella poriferorum JCM 12885.</title>
        <authorList>
            <person name="Zhang D.-F."/>
            <person name="Fu Z.-Y."/>
        </authorList>
    </citation>
    <scope>NUCLEOTIDE SEQUENCE [LARGE SCALE GENOMIC DNA]</scope>
    <source>
        <strain evidence="1 2">JCM 12885</strain>
    </source>
</reference>
<evidence type="ECO:0000313" key="1">
    <source>
        <dbReference type="EMBL" id="MEF3078594.1"/>
    </source>
</evidence>
<gene>
    <name evidence="1" type="ORF">V1468_06240</name>
</gene>
<evidence type="ECO:0000313" key="2">
    <source>
        <dbReference type="Proteomes" id="UP001356704"/>
    </source>
</evidence>
<evidence type="ECO:0008006" key="3">
    <source>
        <dbReference type="Google" id="ProtNLM"/>
    </source>
</evidence>
<accession>A0ABU7W649</accession>